<evidence type="ECO:0000313" key="6">
    <source>
        <dbReference type="Proteomes" id="UP000285378"/>
    </source>
</evidence>
<dbReference type="OrthoDB" id="5327581at2"/>
<dbReference type="PROSITE" id="PS50995">
    <property type="entry name" value="HTH_MARR_2"/>
    <property type="match status" value="1"/>
</dbReference>
<dbReference type="RefSeq" id="WP_123449871.1">
    <property type="nucleotide sequence ID" value="NZ_MOBX01000013.1"/>
</dbReference>
<protein>
    <submittedName>
        <fullName evidence="5">MarR family transcriptional regulator</fullName>
    </submittedName>
</protein>
<dbReference type="AlphaFoldDB" id="A0A423MC39"/>
<sequence length="142" mass="15596">MYSDFLNFKLDLASALLMERANAVYLQHWDLDVRGLRVLRLIQACPDITPKEVSARALLEKTLLSKTLALLESRDLISRSPHPVDRRSVGLRTTAAGSQIADDSTVVGSELEDQLVSALSPKERAALDGLLSKLMESLLPPS</sequence>
<proteinExistence type="predicted"/>
<dbReference type="InterPro" id="IPR036388">
    <property type="entry name" value="WH-like_DNA-bd_sf"/>
</dbReference>
<organism evidence="5 6">
    <name type="scientific">Pseudomonas fluorescens</name>
    <dbReference type="NCBI Taxonomy" id="294"/>
    <lineage>
        <taxon>Bacteria</taxon>
        <taxon>Pseudomonadati</taxon>
        <taxon>Pseudomonadota</taxon>
        <taxon>Gammaproteobacteria</taxon>
        <taxon>Pseudomonadales</taxon>
        <taxon>Pseudomonadaceae</taxon>
        <taxon>Pseudomonas</taxon>
    </lineage>
</organism>
<name>A0A423MC39_PSEFL</name>
<dbReference type="GO" id="GO:0003677">
    <property type="term" value="F:DNA binding"/>
    <property type="evidence" value="ECO:0007669"/>
    <property type="project" value="UniProtKB-KW"/>
</dbReference>
<evidence type="ECO:0000256" key="1">
    <source>
        <dbReference type="ARBA" id="ARBA00023015"/>
    </source>
</evidence>
<dbReference type="Gene3D" id="1.10.10.10">
    <property type="entry name" value="Winged helix-like DNA-binding domain superfamily/Winged helix DNA-binding domain"/>
    <property type="match status" value="1"/>
</dbReference>
<dbReference type="SUPFAM" id="SSF46785">
    <property type="entry name" value="Winged helix' DNA-binding domain"/>
    <property type="match status" value="1"/>
</dbReference>
<comment type="caution">
    <text evidence="5">The sequence shown here is derived from an EMBL/GenBank/DDBJ whole genome shotgun (WGS) entry which is preliminary data.</text>
</comment>
<dbReference type="GO" id="GO:0006950">
    <property type="term" value="P:response to stress"/>
    <property type="evidence" value="ECO:0007669"/>
    <property type="project" value="TreeGrafter"/>
</dbReference>
<dbReference type="InterPro" id="IPR023187">
    <property type="entry name" value="Tscrpt_reg_MarR-type_CS"/>
</dbReference>
<keyword evidence="1" id="KW-0805">Transcription regulation</keyword>
<dbReference type="InterPro" id="IPR000835">
    <property type="entry name" value="HTH_MarR-typ"/>
</dbReference>
<evidence type="ECO:0000256" key="2">
    <source>
        <dbReference type="ARBA" id="ARBA00023125"/>
    </source>
</evidence>
<dbReference type="SMART" id="SM00347">
    <property type="entry name" value="HTH_MARR"/>
    <property type="match status" value="1"/>
</dbReference>
<evidence type="ECO:0000256" key="3">
    <source>
        <dbReference type="ARBA" id="ARBA00023163"/>
    </source>
</evidence>
<reference evidence="5 6" key="1">
    <citation type="submission" date="2016-10" db="EMBL/GenBank/DDBJ databases">
        <title>Comparative genome analysis of multiple Pseudomonas spp. focuses on biocontrol and plant growth promoting traits.</title>
        <authorList>
            <person name="Tao X.-Y."/>
            <person name="Taylor C.G."/>
        </authorList>
    </citation>
    <scope>NUCLEOTIDE SEQUENCE [LARGE SCALE GENOMIC DNA]</scope>
    <source>
        <strain evidence="5 6">28B5</strain>
    </source>
</reference>
<dbReference type="GO" id="GO:0003700">
    <property type="term" value="F:DNA-binding transcription factor activity"/>
    <property type="evidence" value="ECO:0007669"/>
    <property type="project" value="InterPro"/>
</dbReference>
<gene>
    <name evidence="5" type="ORF">BK670_11045</name>
</gene>
<evidence type="ECO:0000313" key="5">
    <source>
        <dbReference type="EMBL" id="RON80730.1"/>
    </source>
</evidence>
<evidence type="ECO:0000259" key="4">
    <source>
        <dbReference type="PROSITE" id="PS50995"/>
    </source>
</evidence>
<dbReference type="PANTHER" id="PTHR33164:SF43">
    <property type="entry name" value="HTH-TYPE TRANSCRIPTIONAL REPRESSOR YETL"/>
    <property type="match status" value="1"/>
</dbReference>
<dbReference type="Pfam" id="PF12802">
    <property type="entry name" value="MarR_2"/>
    <property type="match status" value="1"/>
</dbReference>
<dbReference type="PROSITE" id="PS01117">
    <property type="entry name" value="HTH_MARR_1"/>
    <property type="match status" value="1"/>
</dbReference>
<dbReference type="EMBL" id="MOBX01000013">
    <property type="protein sequence ID" value="RON80730.1"/>
    <property type="molecule type" value="Genomic_DNA"/>
</dbReference>
<keyword evidence="2" id="KW-0238">DNA-binding</keyword>
<dbReference type="PRINTS" id="PR00598">
    <property type="entry name" value="HTHMARR"/>
</dbReference>
<accession>A0A423MC39</accession>
<keyword evidence="3" id="KW-0804">Transcription</keyword>
<feature type="domain" description="HTH marR-type" evidence="4">
    <location>
        <begin position="3"/>
        <end position="136"/>
    </location>
</feature>
<dbReference type="InterPro" id="IPR039422">
    <property type="entry name" value="MarR/SlyA-like"/>
</dbReference>
<dbReference type="Proteomes" id="UP000285378">
    <property type="component" value="Unassembled WGS sequence"/>
</dbReference>
<dbReference type="InterPro" id="IPR036390">
    <property type="entry name" value="WH_DNA-bd_sf"/>
</dbReference>
<dbReference type="PANTHER" id="PTHR33164">
    <property type="entry name" value="TRANSCRIPTIONAL REGULATOR, MARR FAMILY"/>
    <property type="match status" value="1"/>
</dbReference>